<reference evidence="2 3" key="1">
    <citation type="journal article" date="2015" name="Biotechnol. Biofuels">
        <title>Enhanced degradation of softwood versus hardwood by the white-rot fungus Pycnoporus coccineus.</title>
        <authorList>
            <person name="Couturier M."/>
            <person name="Navarro D."/>
            <person name="Chevret D."/>
            <person name="Henrissat B."/>
            <person name="Piumi F."/>
            <person name="Ruiz-Duenas F.J."/>
            <person name="Martinez A.T."/>
            <person name="Grigoriev I.V."/>
            <person name="Riley R."/>
            <person name="Lipzen A."/>
            <person name="Berrin J.G."/>
            <person name="Master E.R."/>
            <person name="Rosso M.N."/>
        </authorList>
    </citation>
    <scope>NUCLEOTIDE SEQUENCE [LARGE SCALE GENOMIC DNA]</scope>
    <source>
        <strain evidence="2 3">BRFM310</strain>
    </source>
</reference>
<evidence type="ECO:0000256" key="1">
    <source>
        <dbReference type="SAM" id="SignalP"/>
    </source>
</evidence>
<accession>A0A1Y2IA67</accession>
<feature type="chain" id="PRO_5012688888" description="Hydrophobin" evidence="1">
    <location>
        <begin position="21"/>
        <end position="158"/>
    </location>
</feature>
<dbReference type="Proteomes" id="UP000193067">
    <property type="component" value="Unassembled WGS sequence"/>
</dbReference>
<evidence type="ECO:0008006" key="4">
    <source>
        <dbReference type="Google" id="ProtNLM"/>
    </source>
</evidence>
<dbReference type="EMBL" id="KZ084154">
    <property type="protein sequence ID" value="OSC97280.1"/>
    <property type="molecule type" value="Genomic_DNA"/>
</dbReference>
<sequence length="158" mass="16053">MRTLLATTRLLLLLPILAVATPAPAPAPTPTTNALGNGSSGPCPASNTALQCCHTLVPASSPDSALSAVLSALGLEDAGGDGMMGMACADADTDAVNCGHHIAWLPSSAAAVTASASIMATARRDRVRLEHRRRDVLVGKKEADAGETLSAQWGLVPY</sequence>
<protein>
    <recommendedName>
        <fullName evidence="4">Hydrophobin</fullName>
    </recommendedName>
</protein>
<feature type="signal peptide" evidence="1">
    <location>
        <begin position="1"/>
        <end position="20"/>
    </location>
</feature>
<evidence type="ECO:0000313" key="3">
    <source>
        <dbReference type="Proteomes" id="UP000193067"/>
    </source>
</evidence>
<proteinExistence type="predicted"/>
<keyword evidence="1" id="KW-0732">Signal</keyword>
<name>A0A1Y2IA67_TRAC3</name>
<gene>
    <name evidence="2" type="ORF">PYCCODRAFT_1481424</name>
</gene>
<keyword evidence="3" id="KW-1185">Reference proteome</keyword>
<evidence type="ECO:0000313" key="2">
    <source>
        <dbReference type="EMBL" id="OSC97280.1"/>
    </source>
</evidence>
<dbReference type="AlphaFoldDB" id="A0A1Y2IA67"/>
<organism evidence="2 3">
    <name type="scientific">Trametes coccinea (strain BRFM310)</name>
    <name type="common">Pycnoporus coccineus</name>
    <dbReference type="NCBI Taxonomy" id="1353009"/>
    <lineage>
        <taxon>Eukaryota</taxon>
        <taxon>Fungi</taxon>
        <taxon>Dikarya</taxon>
        <taxon>Basidiomycota</taxon>
        <taxon>Agaricomycotina</taxon>
        <taxon>Agaricomycetes</taxon>
        <taxon>Polyporales</taxon>
        <taxon>Polyporaceae</taxon>
        <taxon>Trametes</taxon>
    </lineage>
</organism>